<dbReference type="OrthoDB" id="2429520at2759"/>
<evidence type="ECO:0000313" key="2">
    <source>
        <dbReference type="Proteomes" id="UP000439903"/>
    </source>
</evidence>
<dbReference type="EMBL" id="WTPW01000040">
    <property type="protein sequence ID" value="KAF0555466.1"/>
    <property type="molecule type" value="Genomic_DNA"/>
</dbReference>
<name>A0A8H4B324_GIGMA</name>
<evidence type="ECO:0000313" key="1">
    <source>
        <dbReference type="EMBL" id="KAF0555466.1"/>
    </source>
</evidence>
<gene>
    <name evidence="1" type="ORF">F8M41_017189</name>
</gene>
<keyword evidence="2" id="KW-1185">Reference proteome</keyword>
<sequence length="169" mass="19182">MVSFQQKMYCWLLEKFCQIEETDDDGNTYSILKITLTDAVPLNIDPIDLPKFSLLINMIAIALENAENNQTDIIIPIETKDYMDQDNVIQTFKSYHLTNAQHLTCVTLTVKRGSVMFISAPTNKSDTVENVTRTIATRVKYDGRCKKAEPYSKTKNQPKIADLAKNALN</sequence>
<accession>A0A8H4B324</accession>
<protein>
    <submittedName>
        <fullName evidence="1">Uncharacterized protein</fullName>
    </submittedName>
</protein>
<proteinExistence type="predicted"/>
<comment type="caution">
    <text evidence="1">The sequence shown here is derived from an EMBL/GenBank/DDBJ whole genome shotgun (WGS) entry which is preliminary data.</text>
</comment>
<organism evidence="1 2">
    <name type="scientific">Gigaspora margarita</name>
    <dbReference type="NCBI Taxonomy" id="4874"/>
    <lineage>
        <taxon>Eukaryota</taxon>
        <taxon>Fungi</taxon>
        <taxon>Fungi incertae sedis</taxon>
        <taxon>Mucoromycota</taxon>
        <taxon>Glomeromycotina</taxon>
        <taxon>Glomeromycetes</taxon>
        <taxon>Diversisporales</taxon>
        <taxon>Gigasporaceae</taxon>
        <taxon>Gigaspora</taxon>
    </lineage>
</organism>
<reference evidence="1 2" key="1">
    <citation type="journal article" date="2019" name="Environ. Microbiol.">
        <title>At the nexus of three kingdoms: the genome of the mycorrhizal fungus Gigaspora margarita provides insights into plant, endobacterial and fungal interactions.</title>
        <authorList>
            <person name="Venice F."/>
            <person name="Ghignone S."/>
            <person name="Salvioli di Fossalunga A."/>
            <person name="Amselem J."/>
            <person name="Novero M."/>
            <person name="Xianan X."/>
            <person name="Sedzielewska Toro K."/>
            <person name="Morin E."/>
            <person name="Lipzen A."/>
            <person name="Grigoriev I.V."/>
            <person name="Henrissat B."/>
            <person name="Martin F.M."/>
            <person name="Bonfante P."/>
        </authorList>
    </citation>
    <scope>NUCLEOTIDE SEQUENCE [LARGE SCALE GENOMIC DNA]</scope>
    <source>
        <strain evidence="1 2">BEG34</strain>
    </source>
</reference>
<dbReference type="AlphaFoldDB" id="A0A8H4B324"/>
<dbReference type="Proteomes" id="UP000439903">
    <property type="component" value="Unassembled WGS sequence"/>
</dbReference>